<dbReference type="Gene3D" id="1.10.287.470">
    <property type="entry name" value="Helix hairpin bin"/>
    <property type="match status" value="1"/>
</dbReference>
<evidence type="ECO:0000259" key="4">
    <source>
        <dbReference type="Pfam" id="PF25954"/>
    </source>
</evidence>
<dbReference type="NCBIfam" id="TIGR01730">
    <property type="entry name" value="RND_mfp"/>
    <property type="match status" value="1"/>
</dbReference>
<evidence type="ECO:0000313" key="5">
    <source>
        <dbReference type="EMBL" id="OJH35930.1"/>
    </source>
</evidence>
<organism evidence="5 6">
    <name type="scientific">Cystobacter ferrugineus</name>
    <dbReference type="NCBI Taxonomy" id="83449"/>
    <lineage>
        <taxon>Bacteria</taxon>
        <taxon>Pseudomonadati</taxon>
        <taxon>Myxococcota</taxon>
        <taxon>Myxococcia</taxon>
        <taxon>Myxococcales</taxon>
        <taxon>Cystobacterineae</taxon>
        <taxon>Archangiaceae</taxon>
        <taxon>Cystobacter</taxon>
    </lineage>
</organism>
<evidence type="ECO:0000313" key="6">
    <source>
        <dbReference type="Proteomes" id="UP000182229"/>
    </source>
</evidence>
<dbReference type="SUPFAM" id="SSF111369">
    <property type="entry name" value="HlyD-like secretion proteins"/>
    <property type="match status" value="1"/>
</dbReference>
<dbReference type="GO" id="GO:0015562">
    <property type="term" value="F:efflux transmembrane transporter activity"/>
    <property type="evidence" value="ECO:0007669"/>
    <property type="project" value="TreeGrafter"/>
</dbReference>
<dbReference type="PANTHER" id="PTHR30469:SF15">
    <property type="entry name" value="HLYD FAMILY OF SECRETION PROTEINS"/>
    <property type="match status" value="1"/>
</dbReference>
<evidence type="ECO:0000256" key="1">
    <source>
        <dbReference type="ARBA" id="ARBA00009477"/>
    </source>
</evidence>
<evidence type="ECO:0000256" key="3">
    <source>
        <dbReference type="SAM" id="MobiDB-lite"/>
    </source>
</evidence>
<dbReference type="Pfam" id="PF25954">
    <property type="entry name" value="Beta-barrel_RND_2"/>
    <property type="match status" value="1"/>
</dbReference>
<feature type="coiled-coil region" evidence="2">
    <location>
        <begin position="103"/>
        <end position="137"/>
    </location>
</feature>
<dbReference type="EMBL" id="MPIN01000012">
    <property type="protein sequence ID" value="OJH35930.1"/>
    <property type="molecule type" value="Genomic_DNA"/>
</dbReference>
<protein>
    <recommendedName>
        <fullName evidence="4">CusB-like beta-barrel domain-containing protein</fullName>
    </recommendedName>
</protein>
<sequence>MTPSGTGQNLTAMRTMAAVLGFSVLAGCSGQVERQSIATPPEKPAPSAESAPAGSAQEERFLGVVLGNEKVEIISPFEGQLARLDVQPGDRIQAGTLMGNMALEQLRSAEQMAEAQLEQAEADHKRVKAEVHTATERLQRYLKPPAGVLSADEISSAQNAQKTALSLLDAARAIIRERQASLAQIRQRIDEAVFRAPFDCVVAIRYLDPGTRVQAGAPILRLLQAGGFRVRFAIPEQHSARVTVGLPVRIFLPALGKEFPGKLESISPEVDTSSRMIFALAILHSSDESVRAGMVARVSLAAGLSPPAPPSDGGQPGKNSGE</sequence>
<dbReference type="OrthoDB" id="5508703at2"/>
<dbReference type="InterPro" id="IPR006143">
    <property type="entry name" value="RND_pump_MFP"/>
</dbReference>
<comment type="caution">
    <text evidence="5">The sequence shown here is derived from an EMBL/GenBank/DDBJ whole genome shotgun (WGS) entry which is preliminary data.</text>
</comment>
<dbReference type="GO" id="GO:1990281">
    <property type="term" value="C:efflux pump complex"/>
    <property type="evidence" value="ECO:0007669"/>
    <property type="project" value="TreeGrafter"/>
</dbReference>
<dbReference type="Proteomes" id="UP000182229">
    <property type="component" value="Unassembled WGS sequence"/>
</dbReference>
<dbReference type="STRING" id="83449.BON30_35540"/>
<reference evidence="6" key="1">
    <citation type="submission" date="2016-11" db="EMBL/GenBank/DDBJ databases">
        <authorList>
            <person name="Shukria A."/>
            <person name="Stevens D.C."/>
        </authorList>
    </citation>
    <scope>NUCLEOTIDE SEQUENCE [LARGE SCALE GENOMIC DNA]</scope>
    <source>
        <strain evidence="6">Cbfe23</strain>
    </source>
</reference>
<evidence type="ECO:0000256" key="2">
    <source>
        <dbReference type="SAM" id="Coils"/>
    </source>
</evidence>
<keyword evidence="6" id="KW-1185">Reference proteome</keyword>
<dbReference type="AlphaFoldDB" id="A0A1L9B0Z3"/>
<dbReference type="PANTHER" id="PTHR30469">
    <property type="entry name" value="MULTIDRUG RESISTANCE PROTEIN MDTA"/>
    <property type="match status" value="1"/>
</dbReference>
<feature type="region of interest" description="Disordered" evidence="3">
    <location>
        <begin position="34"/>
        <end position="56"/>
    </location>
</feature>
<name>A0A1L9B0Z3_9BACT</name>
<reference evidence="5 6" key="2">
    <citation type="submission" date="2016-12" db="EMBL/GenBank/DDBJ databases">
        <title>Draft Genome Sequence of Cystobacter ferrugineus Strain Cbfe23.</title>
        <authorList>
            <person name="Akbar S."/>
            <person name="Dowd S.E."/>
            <person name="Stevens D.C."/>
        </authorList>
    </citation>
    <scope>NUCLEOTIDE SEQUENCE [LARGE SCALE GENOMIC DNA]</scope>
    <source>
        <strain evidence="5 6">Cbfe23</strain>
    </source>
</reference>
<proteinExistence type="inferred from homology"/>
<dbReference type="Gene3D" id="2.40.30.170">
    <property type="match status" value="1"/>
</dbReference>
<keyword evidence="2" id="KW-0175">Coiled coil</keyword>
<gene>
    <name evidence="5" type="ORF">BON30_35540</name>
</gene>
<dbReference type="RefSeq" id="WP_071902960.1">
    <property type="nucleotide sequence ID" value="NZ_MPIN01000012.1"/>
</dbReference>
<feature type="domain" description="CusB-like beta-barrel" evidence="4">
    <location>
        <begin position="231"/>
        <end position="302"/>
    </location>
</feature>
<dbReference type="Gene3D" id="2.40.50.100">
    <property type="match status" value="1"/>
</dbReference>
<feature type="compositionally biased region" description="Low complexity" evidence="3">
    <location>
        <begin position="45"/>
        <end position="56"/>
    </location>
</feature>
<dbReference type="InterPro" id="IPR058792">
    <property type="entry name" value="Beta-barrel_RND_2"/>
</dbReference>
<feature type="region of interest" description="Disordered" evidence="3">
    <location>
        <begin position="303"/>
        <end position="322"/>
    </location>
</feature>
<accession>A0A1L9B0Z3</accession>
<comment type="similarity">
    <text evidence="1">Belongs to the membrane fusion protein (MFP) (TC 8.A.1) family.</text>
</comment>